<gene>
    <name evidence="1" type="ORF">AK812_SmicGene3228</name>
</gene>
<dbReference type="AlphaFoldDB" id="A0A1Q9EZF7"/>
<evidence type="ECO:0000313" key="2">
    <source>
        <dbReference type="Proteomes" id="UP000186817"/>
    </source>
</evidence>
<proteinExistence type="predicted"/>
<dbReference type="CDD" id="cd09272">
    <property type="entry name" value="RNase_HI_RT_Ty1"/>
    <property type="match status" value="1"/>
</dbReference>
<accession>A0A1Q9EZF7</accession>
<name>A0A1Q9EZF7_SYMMI</name>
<dbReference type="Proteomes" id="UP000186817">
    <property type="component" value="Unassembled WGS sequence"/>
</dbReference>
<dbReference type="InterPro" id="IPR036812">
    <property type="entry name" value="NAD(P)_OxRdtase_dom_sf"/>
</dbReference>
<reference evidence="1 2" key="1">
    <citation type="submission" date="2016-02" db="EMBL/GenBank/DDBJ databases">
        <title>Genome analysis of coral dinoflagellate symbionts highlights evolutionary adaptations to a symbiotic lifestyle.</title>
        <authorList>
            <person name="Aranda M."/>
            <person name="Li Y."/>
            <person name="Liew Y.J."/>
            <person name="Baumgarten S."/>
            <person name="Simakov O."/>
            <person name="Wilson M."/>
            <person name="Piel J."/>
            <person name="Ashoor H."/>
            <person name="Bougouffa S."/>
            <person name="Bajic V.B."/>
            <person name="Ryu T."/>
            <person name="Ravasi T."/>
            <person name="Bayer T."/>
            <person name="Micklem G."/>
            <person name="Kim H."/>
            <person name="Bhak J."/>
            <person name="Lajeunesse T.C."/>
            <person name="Voolstra C.R."/>
        </authorList>
    </citation>
    <scope>NUCLEOTIDE SEQUENCE [LARGE SCALE GENOMIC DNA]</scope>
    <source>
        <strain evidence="1 2">CCMP2467</strain>
    </source>
</reference>
<organism evidence="1 2">
    <name type="scientific">Symbiodinium microadriaticum</name>
    <name type="common">Dinoflagellate</name>
    <name type="synonym">Zooxanthella microadriatica</name>
    <dbReference type="NCBI Taxonomy" id="2951"/>
    <lineage>
        <taxon>Eukaryota</taxon>
        <taxon>Sar</taxon>
        <taxon>Alveolata</taxon>
        <taxon>Dinophyceae</taxon>
        <taxon>Suessiales</taxon>
        <taxon>Symbiodiniaceae</taxon>
        <taxon>Symbiodinium</taxon>
    </lineage>
</organism>
<evidence type="ECO:0000313" key="1">
    <source>
        <dbReference type="EMBL" id="OLQ12732.1"/>
    </source>
</evidence>
<protein>
    <submittedName>
        <fullName evidence="1">Retrovirus-related Pol polyprotein from transposon TNT 1-94</fullName>
    </submittedName>
</protein>
<keyword evidence="2" id="KW-1185">Reference proteome</keyword>
<dbReference type="EMBL" id="LSRX01000038">
    <property type="protein sequence ID" value="OLQ12732.1"/>
    <property type="molecule type" value="Genomic_DNA"/>
</dbReference>
<dbReference type="SUPFAM" id="SSF51430">
    <property type="entry name" value="NAD(P)-linked oxidoreductase"/>
    <property type="match status" value="1"/>
</dbReference>
<sequence length="601" mass="66627">MARLTTRWPERAIQIAKKILCYYNATKDAAFVVEPQQEAKLVLYTDASHSPAGTKSISGSLVLWKGVAICWRAANQSLTALSSAEAELIALSEGAQLLRSVKTTLEDMGIRPEMCELRVDATAAIAVASSGGSWRTRHLRLREHWLSELVNSDEYQLMHQLGLHQLADGLTKQLTSERVWKLMEAWSFFKGNSSEMKKVTINEFFTLMEIQLRLEKIEGPLSMYGPPVAAATSEDETLDPDSEDCHDVGALALTKLIGPWTDSQEHANCEERLLNGGDAGRADWRNCASRSQWMPLCCATCQRILRARDALVIGLTDRRHALAASLAKSGLVSDPLKGSGRRLPLLALGTGGMSGKVAREVIAFALRAGYRHLDSGTMYPSYPDELLQGVADSGVQREKLFITNKCRDVLQKHVVRGFDDGLILAPVRHSYGLTPDETAAADPVHETLEFLANREPPVETGARNPDISRTQAMIAAHRAEQKQAVQQIRQWLCDERKDWFTLAQVTNAKSNFVFNFNKHEAQNVIEKMVDDGKMVSAPALLTKVGQTTIFLPIYSYENAIGDVVPMKQALEDVMDQGSTSTQWIFDVAVFYQTLELGTYFV</sequence>
<comment type="caution">
    <text evidence="1">The sequence shown here is derived from an EMBL/GenBank/DDBJ whole genome shotgun (WGS) entry which is preliminary data.</text>
</comment>
<dbReference type="OrthoDB" id="434107at2759"/>
<dbReference type="Gene3D" id="3.20.20.100">
    <property type="entry name" value="NADP-dependent oxidoreductase domain"/>
    <property type="match status" value="1"/>
</dbReference>